<sequence>APRHPWDRFRTVRRRRLRLSRRGAGGSAHRRRPARAGRDGVVGAV</sequence>
<proteinExistence type="predicted"/>
<feature type="non-terminal residue" evidence="2">
    <location>
        <position position="1"/>
    </location>
</feature>
<feature type="region of interest" description="Disordered" evidence="1">
    <location>
        <begin position="18"/>
        <end position="45"/>
    </location>
</feature>
<feature type="non-terminal residue" evidence="2">
    <location>
        <position position="45"/>
    </location>
</feature>
<dbReference type="AlphaFoldDB" id="A0A6J4PTF3"/>
<accession>A0A6J4PTF3</accession>
<gene>
    <name evidence="2" type="ORF">AVDCRST_MAG64-3021</name>
</gene>
<reference evidence="2" key="1">
    <citation type="submission" date="2020-02" db="EMBL/GenBank/DDBJ databases">
        <authorList>
            <person name="Meier V. D."/>
        </authorList>
    </citation>
    <scope>NUCLEOTIDE SEQUENCE</scope>
    <source>
        <strain evidence="2">AVDCRST_MAG64</strain>
    </source>
</reference>
<organism evidence="2">
    <name type="scientific">uncultured Phycisphaerae bacterium</name>
    <dbReference type="NCBI Taxonomy" id="904963"/>
    <lineage>
        <taxon>Bacteria</taxon>
        <taxon>Pseudomonadati</taxon>
        <taxon>Planctomycetota</taxon>
        <taxon>Phycisphaerae</taxon>
        <taxon>environmental samples</taxon>
    </lineage>
</organism>
<evidence type="ECO:0000313" key="2">
    <source>
        <dbReference type="EMBL" id="CAA9423344.1"/>
    </source>
</evidence>
<evidence type="ECO:0000256" key="1">
    <source>
        <dbReference type="SAM" id="MobiDB-lite"/>
    </source>
</evidence>
<dbReference type="EMBL" id="CADCUQ010000693">
    <property type="protein sequence ID" value="CAA9423344.1"/>
    <property type="molecule type" value="Genomic_DNA"/>
</dbReference>
<protein>
    <submittedName>
        <fullName evidence="2">Uncharacterized protein</fullName>
    </submittedName>
</protein>
<name>A0A6J4PTF3_9BACT</name>